<proteinExistence type="inferred from homology"/>
<dbReference type="InterPro" id="IPR020846">
    <property type="entry name" value="MFS_dom"/>
</dbReference>
<dbReference type="InterPro" id="IPR036259">
    <property type="entry name" value="MFS_trans_sf"/>
</dbReference>
<protein>
    <recommendedName>
        <fullName evidence="9">Major facilitator superfamily (MFS) profile domain-containing protein</fullName>
    </recommendedName>
</protein>
<dbReference type="InterPro" id="IPR001958">
    <property type="entry name" value="Tet-R_TetA/multi-R_MdtG-like"/>
</dbReference>
<dbReference type="AlphaFoldDB" id="A0A7S4IU79"/>
<evidence type="ECO:0000256" key="4">
    <source>
        <dbReference type="ARBA" id="ARBA00022692"/>
    </source>
</evidence>
<evidence type="ECO:0000256" key="3">
    <source>
        <dbReference type="ARBA" id="ARBA00022448"/>
    </source>
</evidence>
<evidence type="ECO:0000313" key="10">
    <source>
        <dbReference type="EMBL" id="CAE2239887.1"/>
    </source>
</evidence>
<evidence type="ECO:0000256" key="7">
    <source>
        <dbReference type="SAM" id="MobiDB-lite"/>
    </source>
</evidence>
<dbReference type="GO" id="GO:0022857">
    <property type="term" value="F:transmembrane transporter activity"/>
    <property type="evidence" value="ECO:0007669"/>
    <property type="project" value="InterPro"/>
</dbReference>
<dbReference type="Gene3D" id="1.20.1250.20">
    <property type="entry name" value="MFS general substrate transporter like domains"/>
    <property type="match status" value="1"/>
</dbReference>
<evidence type="ECO:0000259" key="9">
    <source>
        <dbReference type="PROSITE" id="PS50850"/>
    </source>
</evidence>
<evidence type="ECO:0000256" key="6">
    <source>
        <dbReference type="ARBA" id="ARBA00023136"/>
    </source>
</evidence>
<dbReference type="GO" id="GO:0016020">
    <property type="term" value="C:membrane"/>
    <property type="evidence" value="ECO:0007669"/>
    <property type="project" value="UniProtKB-SubCell"/>
</dbReference>
<keyword evidence="4 8" id="KW-0812">Transmembrane</keyword>
<dbReference type="InterPro" id="IPR050930">
    <property type="entry name" value="MFS_Vesicular_Transporter"/>
</dbReference>
<accession>A0A7S4IU79</accession>
<dbReference type="SUPFAM" id="SSF103473">
    <property type="entry name" value="MFS general substrate transporter"/>
    <property type="match status" value="1"/>
</dbReference>
<dbReference type="Pfam" id="PF07690">
    <property type="entry name" value="MFS_1"/>
    <property type="match status" value="1"/>
</dbReference>
<feature type="transmembrane region" description="Helical" evidence="8">
    <location>
        <begin position="138"/>
        <end position="158"/>
    </location>
</feature>
<feature type="transmembrane region" description="Helical" evidence="8">
    <location>
        <begin position="110"/>
        <end position="131"/>
    </location>
</feature>
<dbReference type="InterPro" id="IPR011701">
    <property type="entry name" value="MFS"/>
</dbReference>
<comment type="subcellular location">
    <subcellularLocation>
        <location evidence="1">Membrane</location>
        <topology evidence="1">Multi-pass membrane protein</topology>
    </subcellularLocation>
</comment>
<feature type="transmembrane region" description="Helical" evidence="8">
    <location>
        <begin position="205"/>
        <end position="224"/>
    </location>
</feature>
<reference evidence="10" key="1">
    <citation type="submission" date="2021-01" db="EMBL/GenBank/DDBJ databases">
        <authorList>
            <person name="Corre E."/>
            <person name="Pelletier E."/>
            <person name="Niang G."/>
            <person name="Scheremetjew M."/>
            <person name="Finn R."/>
            <person name="Kale V."/>
            <person name="Holt S."/>
            <person name="Cochrane G."/>
            <person name="Meng A."/>
            <person name="Brown T."/>
            <person name="Cohen L."/>
        </authorList>
    </citation>
    <scope>NUCLEOTIDE SEQUENCE</scope>
    <source>
        <strain evidence="10">Isolate 1302-5</strain>
    </source>
</reference>
<evidence type="ECO:0000256" key="5">
    <source>
        <dbReference type="ARBA" id="ARBA00022989"/>
    </source>
</evidence>
<evidence type="ECO:0000256" key="1">
    <source>
        <dbReference type="ARBA" id="ARBA00004141"/>
    </source>
</evidence>
<sequence>MVTFADIRGGVQRNKHPSAPASLSTSDNIVSSTTLIRQRLVLLLAAFALFNDLLQITMILPILPTLISSPPPLGVESNAEIAMGIFFTSKDILQLSTAPLAGMLTARTSAAAALLLSTVALGLATFVFADATTFGQLLFARSCQGAASAATLCGGLSLMSEKCPAEVRGAAMGIANTGLALGLLCGPLVGGLLFDRFGRKKSFRIAAAMVLANAVGQVGLLVLFPSLASPAKKDGAGNQSPKKDCDNHLEVSLQTATCGMSRLPLLLSMVL</sequence>
<dbReference type="PANTHER" id="PTHR23506">
    <property type="entry name" value="GH10249P"/>
    <property type="match status" value="1"/>
</dbReference>
<dbReference type="PROSITE" id="PS50850">
    <property type="entry name" value="MFS"/>
    <property type="match status" value="1"/>
</dbReference>
<evidence type="ECO:0000256" key="2">
    <source>
        <dbReference type="ARBA" id="ARBA00006829"/>
    </source>
</evidence>
<feature type="transmembrane region" description="Helical" evidence="8">
    <location>
        <begin position="40"/>
        <end position="63"/>
    </location>
</feature>
<gene>
    <name evidence="10" type="ORF">OAUR00152_LOCUS15405</name>
</gene>
<dbReference type="PANTHER" id="PTHR23506:SF23">
    <property type="entry name" value="GH10249P"/>
    <property type="match status" value="1"/>
</dbReference>
<dbReference type="PRINTS" id="PR01035">
    <property type="entry name" value="TCRTETA"/>
</dbReference>
<comment type="similarity">
    <text evidence="2">Belongs to the major facilitator superfamily. Vesicular transporter family.</text>
</comment>
<evidence type="ECO:0000256" key="8">
    <source>
        <dbReference type="SAM" id="Phobius"/>
    </source>
</evidence>
<name>A0A7S4IU79_9STRA</name>
<keyword evidence="5 8" id="KW-1133">Transmembrane helix</keyword>
<keyword evidence="3" id="KW-0813">Transport</keyword>
<feature type="domain" description="Major facilitator superfamily (MFS) profile" evidence="9">
    <location>
        <begin position="41"/>
        <end position="271"/>
    </location>
</feature>
<organism evidence="10">
    <name type="scientific">Odontella aurita</name>
    <dbReference type="NCBI Taxonomy" id="265563"/>
    <lineage>
        <taxon>Eukaryota</taxon>
        <taxon>Sar</taxon>
        <taxon>Stramenopiles</taxon>
        <taxon>Ochrophyta</taxon>
        <taxon>Bacillariophyta</taxon>
        <taxon>Mediophyceae</taxon>
        <taxon>Biddulphiophycidae</taxon>
        <taxon>Eupodiscales</taxon>
        <taxon>Odontellaceae</taxon>
        <taxon>Odontella</taxon>
    </lineage>
</organism>
<feature type="region of interest" description="Disordered" evidence="7">
    <location>
        <begin position="1"/>
        <end position="26"/>
    </location>
</feature>
<feature type="transmembrane region" description="Helical" evidence="8">
    <location>
        <begin position="170"/>
        <end position="193"/>
    </location>
</feature>
<keyword evidence="6 8" id="KW-0472">Membrane</keyword>
<dbReference type="EMBL" id="HBKQ01022673">
    <property type="protein sequence ID" value="CAE2239887.1"/>
    <property type="molecule type" value="Transcribed_RNA"/>
</dbReference>